<organism evidence="2 3">
    <name type="scientific">Paracoccus salipaludis</name>
    <dbReference type="NCBI Taxonomy" id="2032623"/>
    <lineage>
        <taxon>Bacteria</taxon>
        <taxon>Pseudomonadati</taxon>
        <taxon>Pseudomonadota</taxon>
        <taxon>Alphaproteobacteria</taxon>
        <taxon>Rhodobacterales</taxon>
        <taxon>Paracoccaceae</taxon>
        <taxon>Paracoccus</taxon>
    </lineage>
</organism>
<dbReference type="EMBL" id="NSJZ01000003">
    <property type="protein sequence ID" value="PAU98046.1"/>
    <property type="molecule type" value="Genomic_DNA"/>
</dbReference>
<feature type="domain" description="Endonuclease/exonuclease/phosphatase" evidence="1">
    <location>
        <begin position="8"/>
        <end position="218"/>
    </location>
</feature>
<evidence type="ECO:0000259" key="1">
    <source>
        <dbReference type="Pfam" id="PF03372"/>
    </source>
</evidence>
<name>A0A2A2GKC8_9RHOB</name>
<dbReference type="Gene3D" id="3.60.10.10">
    <property type="entry name" value="Endonuclease/exonuclease/phosphatase"/>
    <property type="match status" value="1"/>
</dbReference>
<keyword evidence="2" id="KW-0540">Nuclease</keyword>
<dbReference type="OrthoDB" id="9813425at2"/>
<dbReference type="Proteomes" id="UP000218023">
    <property type="component" value="Unassembled WGS sequence"/>
</dbReference>
<evidence type="ECO:0000313" key="2">
    <source>
        <dbReference type="EMBL" id="PAU98046.1"/>
    </source>
</evidence>
<dbReference type="SUPFAM" id="SSF56219">
    <property type="entry name" value="DNase I-like"/>
    <property type="match status" value="1"/>
</dbReference>
<accession>A0A2A2GKC8</accession>
<dbReference type="GO" id="GO:0004519">
    <property type="term" value="F:endonuclease activity"/>
    <property type="evidence" value="ECO:0007669"/>
    <property type="project" value="UniProtKB-KW"/>
</dbReference>
<keyword evidence="3" id="KW-1185">Reference proteome</keyword>
<keyword evidence="2" id="KW-0255">Endonuclease</keyword>
<evidence type="ECO:0000313" key="3">
    <source>
        <dbReference type="Proteomes" id="UP000218023"/>
    </source>
</evidence>
<dbReference type="InterPro" id="IPR036691">
    <property type="entry name" value="Endo/exonu/phosph_ase_sf"/>
</dbReference>
<dbReference type="Pfam" id="PF03372">
    <property type="entry name" value="Exo_endo_phos"/>
    <property type="match status" value="1"/>
</dbReference>
<dbReference type="InterPro" id="IPR005135">
    <property type="entry name" value="Endo/exonuclease/phosphatase"/>
</dbReference>
<comment type="caution">
    <text evidence="2">The sequence shown here is derived from an EMBL/GenBank/DDBJ whole genome shotgun (WGS) entry which is preliminary data.</text>
</comment>
<protein>
    <submittedName>
        <fullName evidence="2">Endonuclease</fullName>
    </submittedName>
</protein>
<sequence>MMRLRLASYNLHKCRGTFGPYAPEQNLAVVAGLGADIVALQEVDFRMGLRPEALPRDMIEAATGLVPVDHRRTSDQSLGWHGQTILLRPDLAAMARSLPLALPGVEPRGAVMLHLPGLTVIAVHLGLMRSSRRAQLARLAAKAGRRGGDAVVLTGDFNEWRGERGLEALTDLDVIAPGRSWPALAPRLRYDRIAVTPWIKVLDCGVFDTPLARKASDHLPIWADLQISDPE</sequence>
<reference evidence="2 3" key="1">
    <citation type="submission" date="2017-09" db="EMBL/GenBank/DDBJ databases">
        <title>Paracoccus alkalisoli sp. nov., isolated from saline alkaline soil.</title>
        <authorList>
            <person name="Dong X."/>
            <person name="Zhang G."/>
        </authorList>
    </citation>
    <scope>NUCLEOTIDE SEQUENCE [LARGE SCALE GENOMIC DNA]</scope>
    <source>
        <strain evidence="2 3">WN007</strain>
    </source>
</reference>
<proteinExistence type="predicted"/>
<keyword evidence="2" id="KW-0378">Hydrolase</keyword>
<gene>
    <name evidence="2" type="ORF">CK240_06140</name>
</gene>
<dbReference type="AlphaFoldDB" id="A0A2A2GKC8"/>